<dbReference type="PANTHER" id="PTHR35866:SF1">
    <property type="entry name" value="YKGJ FAMILY CYSTEINE CLUSTER PROTEIN"/>
    <property type="match status" value="1"/>
</dbReference>
<dbReference type="Proteomes" id="UP000243378">
    <property type="component" value="Unassembled WGS sequence"/>
</dbReference>
<gene>
    <name evidence="1" type="ORF">SAMN05216381_3361</name>
</gene>
<evidence type="ECO:0000313" key="2">
    <source>
        <dbReference type="Proteomes" id="UP000243378"/>
    </source>
</evidence>
<dbReference type="InterPro" id="IPR005358">
    <property type="entry name" value="Puta_zinc/iron-chelating_dom"/>
</dbReference>
<proteinExistence type="predicted"/>
<dbReference type="PANTHER" id="PTHR35866">
    <property type="entry name" value="PUTATIVE-RELATED"/>
    <property type="match status" value="1"/>
</dbReference>
<dbReference type="Pfam" id="PF03692">
    <property type="entry name" value="CxxCxxCC"/>
    <property type="match status" value="1"/>
</dbReference>
<reference evidence="1 2" key="1">
    <citation type="submission" date="2016-10" db="EMBL/GenBank/DDBJ databases">
        <authorList>
            <person name="de Groot N.N."/>
        </authorList>
    </citation>
    <scope>NUCLEOTIDE SEQUENCE [LARGE SCALE GENOMIC DNA]</scope>
    <source>
        <strain evidence="1 2">LMG 25475</strain>
    </source>
</reference>
<organism evidence="1 2">
    <name type="scientific">Phytopseudomonas seleniipraecipitans</name>
    <dbReference type="NCBI Taxonomy" id="640205"/>
    <lineage>
        <taxon>Bacteria</taxon>
        <taxon>Pseudomonadati</taxon>
        <taxon>Pseudomonadota</taxon>
        <taxon>Gammaproteobacteria</taxon>
        <taxon>Pseudomonadales</taxon>
        <taxon>Pseudomonadaceae</taxon>
        <taxon>Phytopseudomonas</taxon>
    </lineage>
</organism>
<accession>A0A1G7S960</accession>
<evidence type="ECO:0000313" key="1">
    <source>
        <dbReference type="EMBL" id="SDG19566.1"/>
    </source>
</evidence>
<dbReference type="AlphaFoldDB" id="A0A1G7S960"/>
<evidence type="ECO:0008006" key="3">
    <source>
        <dbReference type="Google" id="ProtNLM"/>
    </source>
</evidence>
<protein>
    <recommendedName>
        <fullName evidence="3">Fe-S-oxidoreductase</fullName>
    </recommendedName>
</protein>
<sequence>MLIHKFANPAIIARRPPREPCRMKTNLIAAAEIDRLDTWARYNSDMCHSCISSCCQLPVEVRVADLIRIGVVDEFERGDPPKNIAKRLQKDGLVERFNQKSGIFTLTRMSNNDCYYLDRKTRLCTIYERRPDTCRNHPKIGPRPGYCAWRPK</sequence>
<dbReference type="EMBL" id="FNBM01000008">
    <property type="protein sequence ID" value="SDG19566.1"/>
    <property type="molecule type" value="Genomic_DNA"/>
</dbReference>
<name>A0A1G7S960_9GAMM</name>
<dbReference type="STRING" id="640205.SAMN05216381_3361"/>